<dbReference type="AlphaFoldDB" id="A0A2H3EY22"/>
<keyword evidence="2" id="KW-0489">Methyltransferase</keyword>
<dbReference type="EMBL" id="KZ293644">
    <property type="protein sequence ID" value="PBL04244.1"/>
    <property type="molecule type" value="Genomic_DNA"/>
</dbReference>
<dbReference type="GO" id="GO:0032259">
    <property type="term" value="P:methylation"/>
    <property type="evidence" value="ECO:0007669"/>
    <property type="project" value="UniProtKB-KW"/>
</dbReference>
<evidence type="ECO:0000259" key="1">
    <source>
        <dbReference type="Pfam" id="PF13649"/>
    </source>
</evidence>
<dbReference type="PANTHER" id="PTHR43591:SF105">
    <property type="entry name" value="METHYLTRANSFERASE DOMAIN-CONTAINING PROTEIN-RELATED"/>
    <property type="match status" value="1"/>
</dbReference>
<dbReference type="OrthoDB" id="184880at2759"/>
<feature type="domain" description="Methyltransferase" evidence="1">
    <location>
        <begin position="59"/>
        <end position="151"/>
    </location>
</feature>
<gene>
    <name evidence="2" type="ORF">ARMGADRAFT_979669</name>
</gene>
<sequence>MSAASSKRDYPSAPDVHYVLPSDALEKQRLELQHALIRRALCDGKTVLAPIILKSGDKVLDSGTGTGAWALSLAEEVPSSVSLTAIDIQSKIFPESFPPNVEFLLHSVTDLPSQWTDTFSLVNQRFLTGALTGPQWEVSLEELHRVIAPGGWVQLVEGISISRHTGPFSLKTSNLWSAILAHRGLLVDSVERLPDMLTQTGFINVWSETRALPLGQWAGQDGIDFRDDLASVLSAMRGPLFEGGGLGLVSSEQEYDDLIACVTKEWDNGQEASASAELTAIYAQKVWSLFQDAILLN</sequence>
<dbReference type="OMA" id="EIGRYCC"/>
<dbReference type="GO" id="GO:0008168">
    <property type="term" value="F:methyltransferase activity"/>
    <property type="evidence" value="ECO:0007669"/>
    <property type="project" value="UniProtKB-KW"/>
</dbReference>
<proteinExistence type="predicted"/>
<dbReference type="Proteomes" id="UP000217790">
    <property type="component" value="Unassembled WGS sequence"/>
</dbReference>
<dbReference type="Pfam" id="PF13649">
    <property type="entry name" value="Methyltransf_25"/>
    <property type="match status" value="1"/>
</dbReference>
<reference evidence="3" key="1">
    <citation type="journal article" date="2017" name="Nat. Ecol. Evol.">
        <title>Genome expansion and lineage-specific genetic innovations in the forest pathogenic fungi Armillaria.</title>
        <authorList>
            <person name="Sipos G."/>
            <person name="Prasanna A.N."/>
            <person name="Walter M.C."/>
            <person name="O'Connor E."/>
            <person name="Balint B."/>
            <person name="Krizsan K."/>
            <person name="Kiss B."/>
            <person name="Hess J."/>
            <person name="Varga T."/>
            <person name="Slot J."/>
            <person name="Riley R."/>
            <person name="Boka B."/>
            <person name="Rigling D."/>
            <person name="Barry K."/>
            <person name="Lee J."/>
            <person name="Mihaltcheva S."/>
            <person name="LaButti K."/>
            <person name="Lipzen A."/>
            <person name="Waldron R."/>
            <person name="Moloney N.M."/>
            <person name="Sperisen C."/>
            <person name="Kredics L."/>
            <person name="Vagvoelgyi C."/>
            <person name="Patrignani A."/>
            <person name="Fitzpatrick D."/>
            <person name="Nagy I."/>
            <person name="Doyle S."/>
            <person name="Anderson J.B."/>
            <person name="Grigoriev I.V."/>
            <person name="Gueldener U."/>
            <person name="Muensterkoetter M."/>
            <person name="Nagy L.G."/>
        </authorList>
    </citation>
    <scope>NUCLEOTIDE SEQUENCE [LARGE SCALE GENOMIC DNA]</scope>
    <source>
        <strain evidence="3">Ar21-2</strain>
    </source>
</reference>
<organism evidence="2 3">
    <name type="scientific">Armillaria gallica</name>
    <name type="common">Bulbous honey fungus</name>
    <name type="synonym">Armillaria bulbosa</name>
    <dbReference type="NCBI Taxonomy" id="47427"/>
    <lineage>
        <taxon>Eukaryota</taxon>
        <taxon>Fungi</taxon>
        <taxon>Dikarya</taxon>
        <taxon>Basidiomycota</taxon>
        <taxon>Agaricomycotina</taxon>
        <taxon>Agaricomycetes</taxon>
        <taxon>Agaricomycetidae</taxon>
        <taxon>Agaricales</taxon>
        <taxon>Marasmiineae</taxon>
        <taxon>Physalacriaceae</taxon>
        <taxon>Armillaria</taxon>
    </lineage>
</organism>
<name>A0A2H3EY22_ARMGA</name>
<dbReference type="CDD" id="cd02440">
    <property type="entry name" value="AdoMet_MTases"/>
    <property type="match status" value="1"/>
</dbReference>
<accession>A0A2H3EY22</accession>
<dbReference type="SUPFAM" id="SSF53335">
    <property type="entry name" value="S-adenosyl-L-methionine-dependent methyltransferases"/>
    <property type="match status" value="1"/>
</dbReference>
<evidence type="ECO:0000313" key="3">
    <source>
        <dbReference type="Proteomes" id="UP000217790"/>
    </source>
</evidence>
<dbReference type="PANTHER" id="PTHR43591">
    <property type="entry name" value="METHYLTRANSFERASE"/>
    <property type="match status" value="1"/>
</dbReference>
<dbReference type="STRING" id="47427.A0A2H3EY22"/>
<dbReference type="InterPro" id="IPR041698">
    <property type="entry name" value="Methyltransf_25"/>
</dbReference>
<keyword evidence="3" id="KW-1185">Reference proteome</keyword>
<protein>
    <submittedName>
        <fullName evidence="2">S-adenosyl-L-methionine-dependent methyltransferase</fullName>
    </submittedName>
</protein>
<dbReference type="Gene3D" id="3.40.50.150">
    <property type="entry name" value="Vaccinia Virus protein VP39"/>
    <property type="match status" value="1"/>
</dbReference>
<keyword evidence="2" id="KW-0808">Transferase</keyword>
<dbReference type="InterPro" id="IPR029063">
    <property type="entry name" value="SAM-dependent_MTases_sf"/>
</dbReference>
<evidence type="ECO:0000313" key="2">
    <source>
        <dbReference type="EMBL" id="PBL04244.1"/>
    </source>
</evidence>
<dbReference type="InParanoid" id="A0A2H3EY22"/>